<evidence type="ECO:0000256" key="6">
    <source>
        <dbReference type="ARBA" id="ARBA00023136"/>
    </source>
</evidence>
<dbReference type="Pfam" id="PF00060">
    <property type="entry name" value="Lig_chan"/>
    <property type="match status" value="1"/>
</dbReference>
<feature type="transmembrane region" description="Helical" evidence="9">
    <location>
        <begin position="607"/>
        <end position="627"/>
    </location>
</feature>
<evidence type="ECO:0000313" key="11">
    <source>
        <dbReference type="EnsemblMetazoa" id="ADIR008367-PA"/>
    </source>
</evidence>
<evidence type="ECO:0000256" key="1">
    <source>
        <dbReference type="ARBA" id="ARBA00004651"/>
    </source>
</evidence>
<keyword evidence="6 9" id="KW-0472">Membrane</keyword>
<dbReference type="AlphaFoldDB" id="A0A182NL37"/>
<dbReference type="VEuPathDB" id="VectorBase:ADIR008367"/>
<reference evidence="12" key="1">
    <citation type="submission" date="2013-03" db="EMBL/GenBank/DDBJ databases">
        <title>The Genome Sequence of Anopheles dirus WRAIR2.</title>
        <authorList>
            <consortium name="The Broad Institute Genomics Platform"/>
            <person name="Neafsey D.E."/>
            <person name="Walton C."/>
            <person name="Walker B."/>
            <person name="Young S.K."/>
            <person name="Zeng Q."/>
            <person name="Gargeya S."/>
            <person name="Fitzgerald M."/>
            <person name="Haas B."/>
            <person name="Abouelleil A."/>
            <person name="Allen A.W."/>
            <person name="Alvarado L."/>
            <person name="Arachchi H.M."/>
            <person name="Berlin A.M."/>
            <person name="Chapman S.B."/>
            <person name="Gainer-Dewar J."/>
            <person name="Goldberg J."/>
            <person name="Griggs A."/>
            <person name="Gujja S."/>
            <person name="Hansen M."/>
            <person name="Howarth C."/>
            <person name="Imamovic A."/>
            <person name="Ireland A."/>
            <person name="Larimer J."/>
            <person name="McCowan C."/>
            <person name="Murphy C."/>
            <person name="Pearson M."/>
            <person name="Poon T.W."/>
            <person name="Priest M."/>
            <person name="Roberts A."/>
            <person name="Saif S."/>
            <person name="Shea T."/>
            <person name="Sisk P."/>
            <person name="Sykes S."/>
            <person name="Wortman J."/>
            <person name="Nusbaum C."/>
            <person name="Birren B."/>
        </authorList>
    </citation>
    <scope>NUCLEOTIDE SEQUENCE [LARGE SCALE GENOMIC DNA]</scope>
    <source>
        <strain evidence="12">WRAIR2</strain>
    </source>
</reference>
<dbReference type="PANTHER" id="PTHR42643:SF40">
    <property type="entry name" value="IONOTROPIC RECEPTOR 41A-RELATED"/>
    <property type="match status" value="1"/>
</dbReference>
<evidence type="ECO:0000256" key="4">
    <source>
        <dbReference type="ARBA" id="ARBA00022692"/>
    </source>
</evidence>
<keyword evidence="12" id="KW-1185">Reference proteome</keyword>
<dbReference type="PANTHER" id="PTHR42643">
    <property type="entry name" value="IONOTROPIC RECEPTOR 20A-RELATED"/>
    <property type="match status" value="1"/>
</dbReference>
<comment type="subcellular location">
    <subcellularLocation>
        <location evidence="1">Cell membrane</location>
        <topology evidence="1">Multi-pass membrane protein</topology>
    </subcellularLocation>
</comment>
<dbReference type="Gene3D" id="1.10.287.70">
    <property type="match status" value="1"/>
</dbReference>
<keyword evidence="3" id="KW-1003">Cell membrane</keyword>
<dbReference type="GO" id="GO:0015276">
    <property type="term" value="F:ligand-gated monoatomic ion channel activity"/>
    <property type="evidence" value="ECO:0007669"/>
    <property type="project" value="InterPro"/>
</dbReference>
<protein>
    <recommendedName>
        <fullName evidence="10">Ionotropic glutamate receptor C-terminal domain-containing protein</fullName>
    </recommendedName>
</protein>
<evidence type="ECO:0000256" key="8">
    <source>
        <dbReference type="ARBA" id="ARBA00023180"/>
    </source>
</evidence>
<evidence type="ECO:0000313" key="12">
    <source>
        <dbReference type="Proteomes" id="UP000075884"/>
    </source>
</evidence>
<comment type="similarity">
    <text evidence="2">Belongs to the glutamate-gated ion channel (TC 1.A.10.1) family.</text>
</comment>
<dbReference type="GO" id="GO:0050906">
    <property type="term" value="P:detection of stimulus involved in sensory perception"/>
    <property type="evidence" value="ECO:0007669"/>
    <property type="project" value="UniProtKB-ARBA"/>
</dbReference>
<dbReference type="EnsemblMetazoa" id="ADIR008367-RA">
    <property type="protein sequence ID" value="ADIR008367-PA"/>
    <property type="gene ID" value="ADIR008367"/>
</dbReference>
<dbReference type="Proteomes" id="UP000075884">
    <property type="component" value="Unassembled WGS sequence"/>
</dbReference>
<evidence type="ECO:0000256" key="3">
    <source>
        <dbReference type="ARBA" id="ARBA00022475"/>
    </source>
</evidence>
<organism evidence="11 12">
    <name type="scientific">Anopheles dirus</name>
    <dbReference type="NCBI Taxonomy" id="7168"/>
    <lineage>
        <taxon>Eukaryota</taxon>
        <taxon>Metazoa</taxon>
        <taxon>Ecdysozoa</taxon>
        <taxon>Arthropoda</taxon>
        <taxon>Hexapoda</taxon>
        <taxon>Insecta</taxon>
        <taxon>Pterygota</taxon>
        <taxon>Neoptera</taxon>
        <taxon>Endopterygota</taxon>
        <taxon>Diptera</taxon>
        <taxon>Nematocera</taxon>
        <taxon>Culicoidea</taxon>
        <taxon>Culicidae</taxon>
        <taxon>Anophelinae</taxon>
        <taxon>Anopheles</taxon>
    </lineage>
</organism>
<evidence type="ECO:0000259" key="10">
    <source>
        <dbReference type="Pfam" id="PF00060"/>
    </source>
</evidence>
<evidence type="ECO:0000256" key="7">
    <source>
        <dbReference type="ARBA" id="ARBA00023170"/>
    </source>
</evidence>
<feature type="domain" description="Ionotropic glutamate receptor C-terminal" evidence="10">
    <location>
        <begin position="334"/>
        <end position="618"/>
    </location>
</feature>
<evidence type="ECO:0000256" key="2">
    <source>
        <dbReference type="ARBA" id="ARBA00008685"/>
    </source>
</evidence>
<sequence>METTAELLTPLAQPGITGSPTLSVLMRFLVLRYYAQYYSFCSIGKDFLEDLPVGRILLPADAQLESRLLHAIDSGCQAFVVDEPGVALFLELYISVHDMARQRSLDKRLILLVTQQNRPELFQLLRSHDAFRELPNVLIIVYDGEASQPTALFTTYVTTSDVLQRSVNVSLEQLPIDWTDWEGCSFFPDTTSDLKGYVLRTSTLNYMPFTGFERVEVGAGNAFDSETGERSIWLDGTELQLLVAFCELRNCNILVFPDDEDTWGEVYPNATGNGLMGSVVERRTDIALGAFYLWLKPYNFSTYTATISRSGVTMLVAKPKMLPFWRTPFLSFSLPLWAAVIVTFFAGSMAAWVAGTVRHRLLLVSGHNNARAGDDATDLIAEQLTLSDAVLMMVGFFVAQSSAVRTDLWSCVFLFATLLLAGFMVSNMYSGGLASIMTVPQYEKSIDTVRDFAATGMTWYGPTPYCLAEISSATEPHLQQILKTYIPCGIEEMGVYARKGVGGFVIEQAQHGNFAPSDFLDRASSSTLQPLKDFVFTQNCAALMTNTNPLRSDLNAYILAVQQSGLLYHIGTLSAIRYLPTDVMRNIERARMHSHGDGAIRLEIGHFLGAFFILGYGLLVAGLVFVGEVWGTMMVRRLNEVFAGKAPHEGSKRCTSRNLSHKDIEGYTVVTNID</sequence>
<evidence type="ECO:0000256" key="5">
    <source>
        <dbReference type="ARBA" id="ARBA00022989"/>
    </source>
</evidence>
<keyword evidence="4 9" id="KW-0812">Transmembrane</keyword>
<keyword evidence="7" id="KW-0675">Receptor</keyword>
<name>A0A182NL37_9DIPT</name>
<evidence type="ECO:0000256" key="9">
    <source>
        <dbReference type="SAM" id="Phobius"/>
    </source>
</evidence>
<keyword evidence="8" id="KW-0325">Glycoprotein</keyword>
<dbReference type="SUPFAM" id="SSF53850">
    <property type="entry name" value="Periplasmic binding protein-like II"/>
    <property type="match status" value="1"/>
</dbReference>
<dbReference type="Gene3D" id="3.40.190.10">
    <property type="entry name" value="Periplasmic binding protein-like II"/>
    <property type="match status" value="1"/>
</dbReference>
<dbReference type="InterPro" id="IPR001320">
    <property type="entry name" value="Iontro_rcpt_C"/>
</dbReference>
<reference evidence="11" key="2">
    <citation type="submission" date="2020-05" db="UniProtKB">
        <authorList>
            <consortium name="EnsemblMetazoa"/>
        </authorList>
    </citation>
    <scope>IDENTIFICATION</scope>
    <source>
        <strain evidence="11">WRAIR2</strain>
    </source>
</reference>
<dbReference type="STRING" id="7168.A0A182NL37"/>
<proteinExistence type="inferred from homology"/>
<dbReference type="GO" id="GO:0005886">
    <property type="term" value="C:plasma membrane"/>
    <property type="evidence" value="ECO:0007669"/>
    <property type="project" value="UniProtKB-SubCell"/>
</dbReference>
<dbReference type="InterPro" id="IPR052192">
    <property type="entry name" value="Insect_Ionotropic_Sensory_Rcpt"/>
</dbReference>
<accession>A0A182NL37</accession>
<keyword evidence="5 9" id="KW-1133">Transmembrane helix</keyword>
<feature type="transmembrane region" description="Helical" evidence="9">
    <location>
        <begin position="329"/>
        <end position="354"/>
    </location>
</feature>
<feature type="transmembrane region" description="Helical" evidence="9">
    <location>
        <begin position="411"/>
        <end position="429"/>
    </location>
</feature>